<dbReference type="Proteomes" id="UP000285710">
    <property type="component" value="Unassembled WGS sequence"/>
</dbReference>
<evidence type="ECO:0000256" key="2">
    <source>
        <dbReference type="ARBA" id="ARBA00022692"/>
    </source>
</evidence>
<feature type="transmembrane region" description="Helical" evidence="5">
    <location>
        <begin position="201"/>
        <end position="220"/>
    </location>
</feature>
<feature type="transmembrane region" description="Helical" evidence="5">
    <location>
        <begin position="240"/>
        <end position="256"/>
    </location>
</feature>
<evidence type="ECO:0000313" key="7">
    <source>
        <dbReference type="Proteomes" id="UP000285710"/>
    </source>
</evidence>
<evidence type="ECO:0000256" key="4">
    <source>
        <dbReference type="ARBA" id="ARBA00023136"/>
    </source>
</evidence>
<organism evidence="6 7">
    <name type="scientific">Paenirhodobacter populi</name>
    <dbReference type="NCBI Taxonomy" id="2306993"/>
    <lineage>
        <taxon>Bacteria</taxon>
        <taxon>Pseudomonadati</taxon>
        <taxon>Pseudomonadota</taxon>
        <taxon>Alphaproteobacteria</taxon>
        <taxon>Rhodobacterales</taxon>
        <taxon>Rhodobacter group</taxon>
        <taxon>Paenirhodobacter</taxon>
    </lineage>
</organism>
<gene>
    <name evidence="6" type="ORF">D2T33_13685</name>
</gene>
<evidence type="ECO:0000256" key="5">
    <source>
        <dbReference type="SAM" id="Phobius"/>
    </source>
</evidence>
<dbReference type="PANTHER" id="PTHR23514:SF13">
    <property type="entry name" value="INNER MEMBRANE PROTEIN YBJJ"/>
    <property type="match status" value="1"/>
</dbReference>
<keyword evidence="4 5" id="KW-0472">Membrane</keyword>
<dbReference type="EMBL" id="SAUW01000014">
    <property type="protein sequence ID" value="RWR09509.1"/>
    <property type="molecule type" value="Genomic_DNA"/>
</dbReference>
<feature type="transmembrane region" description="Helical" evidence="5">
    <location>
        <begin position="100"/>
        <end position="123"/>
    </location>
</feature>
<accession>A0A443IQT3</accession>
<comment type="subcellular location">
    <subcellularLocation>
        <location evidence="1">Membrane</location>
        <topology evidence="1">Multi-pass membrane protein</topology>
    </subcellularLocation>
</comment>
<dbReference type="GO" id="GO:0016020">
    <property type="term" value="C:membrane"/>
    <property type="evidence" value="ECO:0007669"/>
    <property type="project" value="UniProtKB-SubCell"/>
</dbReference>
<proteinExistence type="predicted"/>
<dbReference type="GO" id="GO:0022857">
    <property type="term" value="F:transmembrane transporter activity"/>
    <property type="evidence" value="ECO:0007669"/>
    <property type="project" value="InterPro"/>
</dbReference>
<reference evidence="6 7" key="1">
    <citation type="submission" date="2019-01" db="EMBL/GenBank/DDBJ databases">
        <title>Sinorhodobacter populi sp. nov. isolated from the symptomatic bark tissue of Populus euramericana canker.</title>
        <authorList>
            <person name="Xu G."/>
        </authorList>
    </citation>
    <scope>NUCLEOTIDE SEQUENCE [LARGE SCALE GENOMIC DNA]</scope>
    <source>
        <strain evidence="6 7">2D-5</strain>
    </source>
</reference>
<protein>
    <submittedName>
        <fullName evidence="6">MFS transporter</fullName>
    </submittedName>
</protein>
<feature type="transmembrane region" description="Helical" evidence="5">
    <location>
        <begin position="135"/>
        <end position="157"/>
    </location>
</feature>
<dbReference type="Gene3D" id="1.20.1250.20">
    <property type="entry name" value="MFS general substrate transporter like domains"/>
    <property type="match status" value="2"/>
</dbReference>
<name>A0A443IQT3_9RHOB</name>
<keyword evidence="2 5" id="KW-0812">Transmembrane</keyword>
<feature type="transmembrane region" description="Helical" evidence="5">
    <location>
        <begin position="291"/>
        <end position="311"/>
    </location>
</feature>
<dbReference type="AlphaFoldDB" id="A0A443IQT3"/>
<feature type="transmembrane region" description="Helical" evidence="5">
    <location>
        <begin position="268"/>
        <end position="285"/>
    </location>
</feature>
<dbReference type="SUPFAM" id="SSF103473">
    <property type="entry name" value="MFS general substrate transporter"/>
    <property type="match status" value="1"/>
</dbReference>
<evidence type="ECO:0000256" key="3">
    <source>
        <dbReference type="ARBA" id="ARBA00022989"/>
    </source>
</evidence>
<feature type="transmembrane region" description="Helical" evidence="5">
    <location>
        <begin position="12"/>
        <end position="32"/>
    </location>
</feature>
<evidence type="ECO:0000313" key="6">
    <source>
        <dbReference type="EMBL" id="RWR09509.1"/>
    </source>
</evidence>
<dbReference type="InterPro" id="IPR051788">
    <property type="entry name" value="MFS_Transporter"/>
</dbReference>
<keyword evidence="3 5" id="KW-1133">Transmembrane helix</keyword>
<comment type="caution">
    <text evidence="6">The sequence shown here is derived from an EMBL/GenBank/DDBJ whole genome shotgun (WGS) entry which is preliminary data.</text>
</comment>
<feature type="transmembrane region" description="Helical" evidence="5">
    <location>
        <begin position="323"/>
        <end position="347"/>
    </location>
</feature>
<feature type="transmembrane region" description="Helical" evidence="5">
    <location>
        <begin position="44"/>
        <end position="69"/>
    </location>
</feature>
<feature type="transmembrane region" description="Helical" evidence="5">
    <location>
        <begin position="163"/>
        <end position="181"/>
    </location>
</feature>
<reference evidence="6 7" key="2">
    <citation type="submission" date="2019-01" db="EMBL/GenBank/DDBJ databases">
        <authorList>
            <person name="Li Y."/>
        </authorList>
    </citation>
    <scope>NUCLEOTIDE SEQUENCE [LARGE SCALE GENOMIC DNA]</scope>
    <source>
        <strain evidence="6 7">2D-5</strain>
    </source>
</reference>
<dbReference type="PROSITE" id="PS51257">
    <property type="entry name" value="PROKAR_LIPOPROTEIN"/>
    <property type="match status" value="1"/>
</dbReference>
<feature type="transmembrane region" description="Helical" evidence="5">
    <location>
        <begin position="353"/>
        <end position="374"/>
    </location>
</feature>
<dbReference type="CDD" id="cd17393">
    <property type="entry name" value="MFS_MosC_like"/>
    <property type="match status" value="1"/>
</dbReference>
<dbReference type="InterPro" id="IPR036259">
    <property type="entry name" value="MFS_trans_sf"/>
</dbReference>
<feature type="transmembrane region" description="Helical" evidence="5">
    <location>
        <begin position="76"/>
        <end position="94"/>
    </location>
</feature>
<dbReference type="InterPro" id="IPR011701">
    <property type="entry name" value="MFS"/>
</dbReference>
<dbReference type="Pfam" id="PF07690">
    <property type="entry name" value="MFS_1"/>
    <property type="match status" value="1"/>
</dbReference>
<dbReference type="PANTHER" id="PTHR23514">
    <property type="entry name" value="BYPASS OF STOP CODON PROTEIN 6"/>
    <property type="match status" value="1"/>
</dbReference>
<keyword evidence="7" id="KW-1185">Reference proteome</keyword>
<sequence>MMTTNDRPETRLATRLAFVAAGVAMACWAPLVPFAKANVGVDEAGLGLLLLCLGGGSVTAMPVVGWLAGRIGSKPLILWSGLGLVALLPLLMLADTVPVLAVTLMLFGAALGTLDVAMNVHAVEVERDAPKPLMSGFHAMFSIGGFAGAGGMTLLLGAGLTPVLAAVCGSLLTLVALLLAWPRLLIAKAGEPIPFALPRGIVLLLAGLAGITFLVEGAVLDWSALLVTGNGLLDPAHGGVGYMLFAGAMTVGRLTGDRIVARLGAARVLAVGGITSVLGIVLLLTSPVAGIALAGFVLIGLGASNIVPVLFSLAGRQKVMSPALAIAAVTTVGYGGILLGPALLGLIAHNFDLSAAFALLAVLLTVIPATARLATKRAE</sequence>
<evidence type="ECO:0000256" key="1">
    <source>
        <dbReference type="ARBA" id="ARBA00004141"/>
    </source>
</evidence>